<keyword evidence="1" id="KW-1133">Transmembrane helix</keyword>
<dbReference type="EMBL" id="LR586016">
    <property type="protein sequence ID" value="VIP01062.1"/>
    <property type="molecule type" value="Genomic_DNA"/>
</dbReference>
<dbReference type="SUPFAM" id="SSF54523">
    <property type="entry name" value="Pili subunits"/>
    <property type="match status" value="1"/>
</dbReference>
<protein>
    <recommendedName>
        <fullName evidence="2">DUF1559 domain-containing protein</fullName>
    </recommendedName>
</protein>
<sequence length="326" mass="34419">MRLRQIPAIGTLARRSLSLRSARKHAFTLIELLVVIAIIAVLIGLLLPAVQKVREAAARMSCQNNLKQIGLAFHGYHDANNRFPTANTPAFSSSFTEVLPYLEQENIGRRYNPALQPSDTTDADGDGFSNVSLGSTKLKTFICPSMAPPPVLDAFPGYSSYAVCIGNQPNSFFPPGSGGNPAVDNGIIVRATGGGSGGATGFGATTMVGISDGTSNTILASEMGYQLKDYTFTSGPYTGQLRGGNTQWAWGYASYTFGSTGMMFNTVVGTAADRTARLGAFRSDHSNLCNFVFGDGSVRSISNGSITLPIYQALGTRDGGEVVSLN</sequence>
<dbReference type="Pfam" id="PF07596">
    <property type="entry name" value="SBP_bac_10"/>
    <property type="match status" value="1"/>
</dbReference>
<dbReference type="NCBIfam" id="TIGR04294">
    <property type="entry name" value="pre_pil_HX9DG"/>
    <property type="match status" value="1"/>
</dbReference>
<evidence type="ECO:0000313" key="3">
    <source>
        <dbReference type="EMBL" id="VIP01062.1"/>
    </source>
</evidence>
<accession>A0A6C2YJC0</accession>
<dbReference type="AlphaFoldDB" id="A0A6C2YJC0"/>
<dbReference type="EMBL" id="LR593887">
    <property type="protein sequence ID" value="VTR97549.1"/>
    <property type="molecule type" value="Genomic_DNA"/>
</dbReference>
<feature type="transmembrane region" description="Helical" evidence="1">
    <location>
        <begin position="26"/>
        <end position="50"/>
    </location>
</feature>
<dbReference type="PANTHER" id="PTHR30093">
    <property type="entry name" value="GENERAL SECRETION PATHWAY PROTEIN G"/>
    <property type="match status" value="1"/>
</dbReference>
<keyword evidence="1" id="KW-0812">Transmembrane</keyword>
<dbReference type="InterPro" id="IPR045584">
    <property type="entry name" value="Pilin-like"/>
</dbReference>
<keyword evidence="4" id="KW-1185">Reference proteome</keyword>
<dbReference type="KEGG" id="tim:GMBLW1_28980"/>
<dbReference type="RefSeq" id="WP_162656288.1">
    <property type="nucleotide sequence ID" value="NZ_LR593887.1"/>
</dbReference>
<dbReference type="PANTHER" id="PTHR30093:SF2">
    <property type="entry name" value="TYPE II SECRETION SYSTEM PROTEIN H"/>
    <property type="match status" value="1"/>
</dbReference>
<dbReference type="InterPro" id="IPR027558">
    <property type="entry name" value="Pre_pil_HX9DG_C"/>
</dbReference>
<dbReference type="Proteomes" id="UP000464378">
    <property type="component" value="Chromosome"/>
</dbReference>
<proteinExistence type="predicted"/>
<dbReference type="InParanoid" id="A0A6C2YJC0"/>
<dbReference type="NCBIfam" id="TIGR02532">
    <property type="entry name" value="IV_pilin_GFxxxE"/>
    <property type="match status" value="1"/>
</dbReference>
<keyword evidence="1" id="KW-0472">Membrane</keyword>
<feature type="domain" description="DUF1559" evidence="2">
    <location>
        <begin position="51"/>
        <end position="302"/>
    </location>
</feature>
<gene>
    <name evidence="3" type="ORF">GMBLW1_28980</name>
</gene>
<dbReference type="Pfam" id="PF07963">
    <property type="entry name" value="N_methyl"/>
    <property type="match status" value="1"/>
</dbReference>
<evidence type="ECO:0000256" key="1">
    <source>
        <dbReference type="SAM" id="Phobius"/>
    </source>
</evidence>
<organism evidence="3">
    <name type="scientific">Tuwongella immobilis</name>
    <dbReference type="NCBI Taxonomy" id="692036"/>
    <lineage>
        <taxon>Bacteria</taxon>
        <taxon>Pseudomonadati</taxon>
        <taxon>Planctomycetota</taxon>
        <taxon>Planctomycetia</taxon>
        <taxon>Gemmatales</taxon>
        <taxon>Gemmataceae</taxon>
        <taxon>Tuwongella</taxon>
    </lineage>
</organism>
<dbReference type="Gene3D" id="3.30.700.10">
    <property type="entry name" value="Glycoprotein, Type 4 Pilin"/>
    <property type="match status" value="1"/>
</dbReference>
<reference evidence="3" key="1">
    <citation type="submission" date="2019-04" db="EMBL/GenBank/DDBJ databases">
        <authorList>
            <consortium name="Science for Life Laboratories"/>
        </authorList>
    </citation>
    <scope>NUCLEOTIDE SEQUENCE</scope>
    <source>
        <strain evidence="3">MBLW1</strain>
    </source>
</reference>
<dbReference type="InterPro" id="IPR011453">
    <property type="entry name" value="DUF1559"/>
</dbReference>
<dbReference type="InterPro" id="IPR012902">
    <property type="entry name" value="N_methyl_site"/>
</dbReference>
<evidence type="ECO:0000259" key="2">
    <source>
        <dbReference type="Pfam" id="PF07596"/>
    </source>
</evidence>
<evidence type="ECO:0000313" key="4">
    <source>
        <dbReference type="Proteomes" id="UP000464378"/>
    </source>
</evidence>
<name>A0A6C2YJC0_9BACT</name>